<keyword evidence="2" id="KW-1185">Reference proteome</keyword>
<protein>
    <submittedName>
        <fullName evidence="1">Uncharacterized protein</fullName>
    </submittedName>
</protein>
<name>K7YGR4_9CAUD</name>
<sequence>MCMTDSELASLKSLEGLEQELYKCGSNKDYNPFDVEE</sequence>
<dbReference type="KEGG" id="vg:14444684"/>
<gene>
    <name evidence="1" type="ORF">MAM_036</name>
</gene>
<evidence type="ECO:0000313" key="2">
    <source>
        <dbReference type="Proteomes" id="UP000010363"/>
    </source>
</evidence>
<evidence type="ECO:0000313" key="1">
    <source>
        <dbReference type="EMBL" id="AFX93504.1"/>
    </source>
</evidence>
<proteinExistence type="predicted"/>
<dbReference type="Proteomes" id="UP000010363">
    <property type="component" value="Segment"/>
</dbReference>
<accession>K7YGR4</accession>
<reference evidence="1 2" key="1">
    <citation type="journal article" date="2012" name="J. Virol.">
        <title>Complete Genome Sequence of Serratia plymuthica Bacteriophage MAM1.</title>
        <authorList>
            <person name="Matilla M.A."/>
            <person name="Salmond G.P."/>
        </authorList>
    </citation>
    <scope>NUCLEOTIDE SEQUENCE [LARGE SCALE GENOMIC DNA]</scope>
</reference>
<dbReference type="EMBL" id="JX878496">
    <property type="protein sequence ID" value="AFX93504.1"/>
    <property type="molecule type" value="Genomic_DNA"/>
</dbReference>
<organism evidence="1 2">
    <name type="scientific">Serratia phage phiMAM1</name>
    <dbReference type="NCBI Taxonomy" id="1262513"/>
    <lineage>
        <taxon>Viruses</taxon>
        <taxon>Duplodnaviria</taxon>
        <taxon>Heunggongvirae</taxon>
        <taxon>Uroviricota</taxon>
        <taxon>Caudoviricetes</taxon>
        <taxon>Pantevenvirales</taxon>
        <taxon>Ackermannviridae</taxon>
        <taxon>Miltonvirus</taxon>
        <taxon>Miltonvirus MAM1</taxon>
    </lineage>
</organism>
<dbReference type="GeneID" id="14444684"/>
<dbReference type="RefSeq" id="YP_007349015.1">
    <property type="nucleotide sequence ID" value="NC_020083.1"/>
</dbReference>